<protein>
    <submittedName>
        <fullName evidence="2">Uncharacterized protein</fullName>
    </submittedName>
</protein>
<evidence type="ECO:0000313" key="2">
    <source>
        <dbReference type="EMBL" id="TWB15608.1"/>
    </source>
</evidence>
<dbReference type="AlphaFoldDB" id="A0A560F1V9"/>
<name>A0A560F1V9_9PROT</name>
<proteinExistence type="predicted"/>
<accession>A0A560F1V9</accession>
<dbReference type="EMBL" id="VITO01000029">
    <property type="protein sequence ID" value="TWB15608.1"/>
    <property type="molecule type" value="Genomic_DNA"/>
</dbReference>
<keyword evidence="3" id="KW-1185">Reference proteome</keyword>
<dbReference type="Proteomes" id="UP000316545">
    <property type="component" value="Unassembled WGS sequence"/>
</dbReference>
<feature type="compositionally biased region" description="Low complexity" evidence="1">
    <location>
        <begin position="80"/>
        <end position="97"/>
    </location>
</feature>
<evidence type="ECO:0000313" key="3">
    <source>
        <dbReference type="Proteomes" id="UP000316545"/>
    </source>
</evidence>
<organism evidence="2 3">
    <name type="scientific">Nitrospirillum amazonense</name>
    <dbReference type="NCBI Taxonomy" id="28077"/>
    <lineage>
        <taxon>Bacteria</taxon>
        <taxon>Pseudomonadati</taxon>
        <taxon>Pseudomonadota</taxon>
        <taxon>Alphaproteobacteria</taxon>
        <taxon>Rhodospirillales</taxon>
        <taxon>Azospirillaceae</taxon>
        <taxon>Nitrospirillum</taxon>
    </lineage>
</organism>
<feature type="region of interest" description="Disordered" evidence="1">
    <location>
        <begin position="1"/>
        <end position="33"/>
    </location>
</feature>
<evidence type="ECO:0000256" key="1">
    <source>
        <dbReference type="SAM" id="MobiDB-lite"/>
    </source>
</evidence>
<gene>
    <name evidence="2" type="ORF">FBZ88_12961</name>
</gene>
<sequence length="150" mass="16121">MPHPDARAGVPPHAGTTGLPGPKKNARARENSALTHKRNLWYYESRVMMLRPGPKGRPGVVVSGARVALGAPQSRRPRALPRLTRAPQALPQAPGALFLRPRHPTPTHPATPGGSSPDFGIYGQLGRFNSRQSRGLKLLKVVQVPQFGAV</sequence>
<comment type="caution">
    <text evidence="2">The sequence shown here is derived from an EMBL/GenBank/DDBJ whole genome shotgun (WGS) entry which is preliminary data.</text>
</comment>
<reference evidence="2 3" key="1">
    <citation type="submission" date="2019-06" db="EMBL/GenBank/DDBJ databases">
        <title>Genomic Encyclopedia of Type Strains, Phase IV (KMG-V): Genome sequencing to study the core and pangenomes of soil and plant-associated prokaryotes.</title>
        <authorList>
            <person name="Whitman W."/>
        </authorList>
    </citation>
    <scope>NUCLEOTIDE SEQUENCE [LARGE SCALE GENOMIC DNA]</scope>
    <source>
        <strain evidence="2 3">BR 11865</strain>
    </source>
</reference>
<feature type="region of interest" description="Disordered" evidence="1">
    <location>
        <begin position="72"/>
        <end position="117"/>
    </location>
</feature>